<dbReference type="Pfam" id="PF02628">
    <property type="entry name" value="COX15-CtaA"/>
    <property type="match status" value="1"/>
</dbReference>
<keyword evidence="14" id="KW-1185">Reference proteome</keyword>
<keyword evidence="5 12" id="KW-1133">Transmembrane helix</keyword>
<feature type="transmembrane region" description="Helical" evidence="12">
    <location>
        <begin position="20"/>
        <end position="41"/>
    </location>
</feature>
<dbReference type="InterPro" id="IPR003780">
    <property type="entry name" value="COX15/CtaA_fam"/>
</dbReference>
<evidence type="ECO:0000256" key="2">
    <source>
        <dbReference type="ARBA" id="ARBA00004141"/>
    </source>
</evidence>
<dbReference type="InterPro" id="IPR023754">
    <property type="entry name" value="HemeA_Synthase_type2"/>
</dbReference>
<evidence type="ECO:0000256" key="1">
    <source>
        <dbReference type="ARBA" id="ARBA00001970"/>
    </source>
</evidence>
<dbReference type="Proteomes" id="UP000315252">
    <property type="component" value="Unassembled WGS sequence"/>
</dbReference>
<comment type="catalytic activity">
    <reaction evidence="11">
        <text>Fe(II)-heme o + 2 A + H2O = Fe(II)-heme a + 2 AH2</text>
        <dbReference type="Rhea" id="RHEA:63388"/>
        <dbReference type="ChEBI" id="CHEBI:13193"/>
        <dbReference type="ChEBI" id="CHEBI:15377"/>
        <dbReference type="ChEBI" id="CHEBI:17499"/>
        <dbReference type="ChEBI" id="CHEBI:60530"/>
        <dbReference type="ChEBI" id="CHEBI:61715"/>
        <dbReference type="EC" id="1.17.99.9"/>
    </reaction>
    <physiologicalReaction direction="left-to-right" evidence="11">
        <dbReference type="Rhea" id="RHEA:63389"/>
    </physiologicalReaction>
</comment>
<reference evidence="13 14" key="1">
    <citation type="submission" date="2019-06" db="EMBL/GenBank/DDBJ databases">
        <title>Whole genome sequence for Rhodospirillaceae sp. R148.</title>
        <authorList>
            <person name="Wang G."/>
        </authorList>
    </citation>
    <scope>NUCLEOTIDE SEQUENCE [LARGE SCALE GENOMIC DNA]</scope>
    <source>
        <strain evidence="13 14">R148</strain>
    </source>
</reference>
<feature type="transmembrane region" description="Helical" evidence="12">
    <location>
        <begin position="269"/>
        <end position="289"/>
    </location>
</feature>
<dbReference type="UniPathway" id="UPA00269">
    <property type="reaction ID" value="UER00713"/>
</dbReference>
<evidence type="ECO:0000256" key="10">
    <source>
        <dbReference type="ARBA" id="ARBA00044501"/>
    </source>
</evidence>
<dbReference type="AlphaFoldDB" id="A0A545T7W0"/>
<proteinExistence type="inferred from homology"/>
<evidence type="ECO:0000256" key="8">
    <source>
        <dbReference type="ARBA" id="ARBA00023133"/>
    </source>
</evidence>
<feature type="binding site" description="axial binding residue" evidence="12">
    <location>
        <position position="271"/>
    </location>
    <ligand>
        <name>heme</name>
        <dbReference type="ChEBI" id="CHEBI:30413"/>
    </ligand>
    <ligandPart>
        <name>Fe</name>
        <dbReference type="ChEBI" id="CHEBI:18248"/>
    </ligandPart>
</feature>
<evidence type="ECO:0000256" key="11">
    <source>
        <dbReference type="ARBA" id="ARBA00048044"/>
    </source>
</evidence>
<dbReference type="GO" id="GO:0006784">
    <property type="term" value="P:heme A biosynthetic process"/>
    <property type="evidence" value="ECO:0007669"/>
    <property type="project" value="UniProtKB-UniRule"/>
</dbReference>
<feature type="transmembrane region" description="Helical" evidence="12">
    <location>
        <begin position="330"/>
        <end position="347"/>
    </location>
</feature>
<name>A0A545T7W0_9PROT</name>
<keyword evidence="3 12" id="KW-0812">Transmembrane</keyword>
<evidence type="ECO:0000256" key="9">
    <source>
        <dbReference type="ARBA" id="ARBA00023136"/>
    </source>
</evidence>
<keyword evidence="7 12" id="KW-0408">Iron</keyword>
<dbReference type="GO" id="GO:0046872">
    <property type="term" value="F:metal ion binding"/>
    <property type="evidence" value="ECO:0007669"/>
    <property type="project" value="UniProtKB-KW"/>
</dbReference>
<evidence type="ECO:0000313" key="14">
    <source>
        <dbReference type="Proteomes" id="UP000315252"/>
    </source>
</evidence>
<feature type="transmembrane region" description="Helical" evidence="12">
    <location>
        <begin position="170"/>
        <end position="191"/>
    </location>
</feature>
<comment type="caution">
    <text evidence="13">The sequence shown here is derived from an EMBL/GenBank/DDBJ whole genome shotgun (WGS) entry which is preliminary data.</text>
</comment>
<dbReference type="GO" id="GO:0005886">
    <property type="term" value="C:plasma membrane"/>
    <property type="evidence" value="ECO:0007669"/>
    <property type="project" value="UniProtKB-SubCell"/>
</dbReference>
<dbReference type="EMBL" id="VHSH01000011">
    <property type="protein sequence ID" value="TQV73313.1"/>
    <property type="molecule type" value="Genomic_DNA"/>
</dbReference>
<keyword evidence="6 12" id="KW-0560">Oxidoreductase</keyword>
<dbReference type="RefSeq" id="WP_142899213.1">
    <property type="nucleotide sequence ID" value="NZ_ML660062.1"/>
</dbReference>
<evidence type="ECO:0000313" key="13">
    <source>
        <dbReference type="EMBL" id="TQV73313.1"/>
    </source>
</evidence>
<comment type="function">
    <text evidence="12">Catalyzes the conversion of heme O to heme A by two successive hydroxylations of the methyl group at C8. The first hydroxylation forms heme I, the second hydroxylation results in an unstable dihydroxymethyl group, which spontaneously dehydrates, resulting in the formyl group of heme A.</text>
</comment>
<dbReference type="PANTHER" id="PTHR23289:SF2">
    <property type="entry name" value="CYTOCHROME C OXIDASE ASSEMBLY PROTEIN COX15 HOMOLOG"/>
    <property type="match status" value="1"/>
</dbReference>
<feature type="transmembrane region" description="Helical" evidence="12">
    <location>
        <begin position="212"/>
        <end position="235"/>
    </location>
</feature>
<sequence>MTASPSVSAGTIPNSSDRSVGLWLLSCCAMILAMAVIGAITRLTESGLSIMEWAPIGGTLPPLSDAEWQRVFALYRQIPEYQQVNAGMSLEEFKTIFWWEYIHRLWGRLIGVVFAVPFIWFLIRGKLRRDLIPHLIAMFLLGGLQGGLGWYMVASGFADRTDVSQYRLTAHLLLAIVIYAYILWVALRLLVPAPPPSPAVQVGGLRRSVIALIALLLVTIASGGFVAGLNAGMIYNTFPLMDGDWIPSDYGALSPFTLNFFENIAAVQFNHRALAMICAAAVLGLWIWSRRLALSDTAQNAFTLLLAGVVAQVILGISTLLLVVPIWLGALHQAGAILLLSLAFWVLHHLRAAPVEQENPGETLQTSYRTAS</sequence>
<comment type="subcellular location">
    <subcellularLocation>
        <location evidence="12">Cell membrane</location>
        <topology evidence="12">Multi-pass membrane protein</topology>
    </subcellularLocation>
    <subcellularLocation>
        <location evidence="2">Membrane</location>
        <topology evidence="2">Multi-pass membrane protein</topology>
    </subcellularLocation>
</comment>
<feature type="transmembrane region" description="Helical" evidence="12">
    <location>
        <begin position="135"/>
        <end position="158"/>
    </location>
</feature>
<comment type="pathway">
    <text evidence="10 12">Porphyrin-containing compound metabolism; heme A biosynthesis; heme A from heme O: step 1/1.</text>
</comment>
<comment type="subunit">
    <text evidence="12">Interacts with CtaB.</text>
</comment>
<comment type="cofactor">
    <cofactor evidence="1 12">
        <name>heme b</name>
        <dbReference type="ChEBI" id="CHEBI:60344"/>
    </cofactor>
</comment>
<keyword evidence="12" id="KW-1003">Cell membrane</keyword>
<evidence type="ECO:0000256" key="12">
    <source>
        <dbReference type="HAMAP-Rule" id="MF_01665"/>
    </source>
</evidence>
<keyword evidence="9 12" id="KW-0472">Membrane</keyword>
<gene>
    <name evidence="12" type="primary">ctaA</name>
    <name evidence="13" type="ORF">FKG95_25170</name>
</gene>
<dbReference type="GO" id="GO:0120547">
    <property type="term" value="F:heme A synthase activity"/>
    <property type="evidence" value="ECO:0007669"/>
    <property type="project" value="UniProtKB-EC"/>
</dbReference>
<organism evidence="13 14">
    <name type="scientific">Denitrobaculum tricleocarpae</name>
    <dbReference type="NCBI Taxonomy" id="2591009"/>
    <lineage>
        <taxon>Bacteria</taxon>
        <taxon>Pseudomonadati</taxon>
        <taxon>Pseudomonadota</taxon>
        <taxon>Alphaproteobacteria</taxon>
        <taxon>Rhodospirillales</taxon>
        <taxon>Rhodospirillaceae</taxon>
        <taxon>Denitrobaculum</taxon>
    </lineage>
</organism>
<dbReference type="EC" id="1.17.99.9" evidence="12"/>
<keyword evidence="8 12" id="KW-0350">Heme biosynthesis</keyword>
<feature type="binding site" description="axial binding residue" evidence="12">
    <location>
        <position position="332"/>
    </location>
    <ligand>
        <name>heme</name>
        <dbReference type="ChEBI" id="CHEBI:30413"/>
    </ligand>
    <ligandPart>
        <name>Fe</name>
        <dbReference type="ChEBI" id="CHEBI:18248"/>
    </ligandPart>
</feature>
<feature type="transmembrane region" description="Helical" evidence="12">
    <location>
        <begin position="301"/>
        <end position="324"/>
    </location>
</feature>
<dbReference type="HAMAP" id="MF_01665">
    <property type="entry name" value="HemeA_synth_type2"/>
    <property type="match status" value="1"/>
</dbReference>
<keyword evidence="4 12" id="KW-0479">Metal-binding</keyword>
<evidence type="ECO:0000256" key="7">
    <source>
        <dbReference type="ARBA" id="ARBA00023004"/>
    </source>
</evidence>
<feature type="transmembrane region" description="Helical" evidence="12">
    <location>
        <begin position="105"/>
        <end position="123"/>
    </location>
</feature>
<evidence type="ECO:0000256" key="3">
    <source>
        <dbReference type="ARBA" id="ARBA00022692"/>
    </source>
</evidence>
<evidence type="ECO:0000256" key="5">
    <source>
        <dbReference type="ARBA" id="ARBA00022989"/>
    </source>
</evidence>
<accession>A0A545T7W0</accession>
<comment type="similarity">
    <text evidence="12">Belongs to the COX15/CtaA family. Type 2 subfamily.</text>
</comment>
<evidence type="ECO:0000256" key="6">
    <source>
        <dbReference type="ARBA" id="ARBA00023002"/>
    </source>
</evidence>
<dbReference type="OrthoDB" id="9793156at2"/>
<dbReference type="PANTHER" id="PTHR23289">
    <property type="entry name" value="CYTOCHROME C OXIDASE ASSEMBLY PROTEIN COX15"/>
    <property type="match status" value="1"/>
</dbReference>
<dbReference type="GO" id="GO:0016653">
    <property type="term" value="F:oxidoreductase activity, acting on NAD(P)H, heme protein as acceptor"/>
    <property type="evidence" value="ECO:0007669"/>
    <property type="project" value="TreeGrafter"/>
</dbReference>
<evidence type="ECO:0000256" key="4">
    <source>
        <dbReference type="ARBA" id="ARBA00022723"/>
    </source>
</evidence>
<protein>
    <recommendedName>
        <fullName evidence="12">Heme A synthase</fullName>
        <shortName evidence="12">HAS</shortName>
        <ecNumber evidence="12">1.17.99.9</ecNumber>
    </recommendedName>
    <alternativeName>
        <fullName evidence="12">Cytochrome aa3-controlling protein</fullName>
    </alternativeName>
</protein>